<feature type="compositionally biased region" description="Basic and acidic residues" evidence="2">
    <location>
        <begin position="355"/>
        <end position="379"/>
    </location>
</feature>
<dbReference type="GO" id="GO:0003723">
    <property type="term" value="F:RNA binding"/>
    <property type="evidence" value="ECO:0007669"/>
    <property type="project" value="TreeGrafter"/>
</dbReference>
<feature type="compositionally biased region" description="Basic and acidic residues" evidence="2">
    <location>
        <begin position="235"/>
        <end position="259"/>
    </location>
</feature>
<dbReference type="EMBL" id="UYYA01004188">
    <property type="protein sequence ID" value="VDM60272.1"/>
    <property type="molecule type" value="Genomic_DNA"/>
</dbReference>
<dbReference type="WBParaSite" id="ACOC_0000868601-mRNA-1">
    <property type="protein sequence ID" value="ACOC_0000868601-mRNA-1"/>
    <property type="gene ID" value="ACOC_0000868601"/>
</dbReference>
<evidence type="ECO:0000313" key="5">
    <source>
        <dbReference type="Proteomes" id="UP000267027"/>
    </source>
</evidence>
<evidence type="ECO:0000256" key="1">
    <source>
        <dbReference type="SAM" id="Coils"/>
    </source>
</evidence>
<dbReference type="GO" id="GO:0000398">
    <property type="term" value="P:mRNA splicing, via spliceosome"/>
    <property type="evidence" value="ECO:0007669"/>
    <property type="project" value="InterPro"/>
</dbReference>
<feature type="region of interest" description="Disordered" evidence="2">
    <location>
        <begin position="212"/>
        <end position="287"/>
    </location>
</feature>
<sequence>MRLLRSNGNLYFKVWFGDNRASIEFHERGKKHKEALAAKLRELSRASREKEKAKAQMSTALAAMEAAALKAMRENGEGVEHGPSLPSTGLASKIFDPRQLKDIGSMAREMAKRKSEMQEVKAQKRVPLTVPCSTPKYFKRELPVPVEYLESNVGVVKQEAGILPLCDETVWVEADGGDGRTYYYHMYTGVSQWEKPKSFYTAEEYKRRFLDGELPKSTMDNETVKQEQPSAGTKDSNDEETRVVSQVKEDGESEVKTEPDDVETASDLAVGDIPLPGPDVPVKKEPVESAIESNLVPVSTPTITHECQPAVDTSQPHMDEQDEESPAPPHGPYGSWQRVTKEDSQQKFSPLTAKYRAEEERERKLLEEKEKLATKDEPSLEFTEKTGAVLTKKVKGPIEFKKRSAAKSVRQRID</sequence>
<dbReference type="OMA" id="FDNSTRW"/>
<keyword evidence="1" id="KW-0175">Coiled coil</keyword>
<proteinExistence type="predicted"/>
<keyword evidence="5" id="KW-1185">Reference proteome</keyword>
<feature type="coiled-coil region" evidence="1">
    <location>
        <begin position="33"/>
        <end position="63"/>
    </location>
</feature>
<evidence type="ECO:0000256" key="2">
    <source>
        <dbReference type="SAM" id="MobiDB-lite"/>
    </source>
</evidence>
<dbReference type="SUPFAM" id="SSF51045">
    <property type="entry name" value="WW domain"/>
    <property type="match status" value="1"/>
</dbReference>
<dbReference type="AlphaFoldDB" id="A0A0R3PSP1"/>
<gene>
    <name evidence="4" type="ORF">ACOC_LOCUS8687</name>
</gene>
<reference evidence="6" key="1">
    <citation type="submission" date="2017-02" db="UniProtKB">
        <authorList>
            <consortium name="WormBaseParasite"/>
        </authorList>
    </citation>
    <scope>IDENTIFICATION</scope>
</reference>
<feature type="domain" description="WW" evidence="3">
    <location>
        <begin position="171"/>
        <end position="198"/>
    </location>
</feature>
<dbReference type="PROSITE" id="PS01159">
    <property type="entry name" value="WW_DOMAIN_1"/>
    <property type="match status" value="1"/>
</dbReference>
<dbReference type="InterPro" id="IPR036020">
    <property type="entry name" value="WW_dom_sf"/>
</dbReference>
<dbReference type="InterPro" id="IPR040023">
    <property type="entry name" value="WBP4"/>
</dbReference>
<dbReference type="Proteomes" id="UP000267027">
    <property type="component" value="Unassembled WGS sequence"/>
</dbReference>
<feature type="compositionally biased region" description="Polar residues" evidence="2">
    <location>
        <begin position="218"/>
        <end position="234"/>
    </location>
</feature>
<dbReference type="STRING" id="334426.A0A0R3PSP1"/>
<evidence type="ECO:0000259" key="3">
    <source>
        <dbReference type="PROSITE" id="PS50020"/>
    </source>
</evidence>
<dbReference type="PANTHER" id="PTHR13173:SF10">
    <property type="entry name" value="WW DOMAIN-BINDING PROTEIN 4"/>
    <property type="match status" value="1"/>
</dbReference>
<dbReference type="InterPro" id="IPR001202">
    <property type="entry name" value="WW_dom"/>
</dbReference>
<feature type="region of interest" description="Disordered" evidence="2">
    <location>
        <begin position="309"/>
        <end position="379"/>
    </location>
</feature>
<dbReference type="Pfam" id="PF00397">
    <property type="entry name" value="WW"/>
    <property type="match status" value="1"/>
</dbReference>
<dbReference type="Gene3D" id="2.20.70.10">
    <property type="match status" value="1"/>
</dbReference>
<evidence type="ECO:0000313" key="6">
    <source>
        <dbReference type="WBParaSite" id="ACOC_0000868601-mRNA-1"/>
    </source>
</evidence>
<dbReference type="GO" id="GO:0071011">
    <property type="term" value="C:precatalytic spliceosome"/>
    <property type="evidence" value="ECO:0007669"/>
    <property type="project" value="TreeGrafter"/>
</dbReference>
<evidence type="ECO:0000313" key="4">
    <source>
        <dbReference type="EMBL" id="VDM60272.1"/>
    </source>
</evidence>
<reference evidence="4 5" key="2">
    <citation type="submission" date="2018-11" db="EMBL/GenBank/DDBJ databases">
        <authorList>
            <consortium name="Pathogen Informatics"/>
        </authorList>
    </citation>
    <scope>NUCLEOTIDE SEQUENCE [LARGE SCALE GENOMIC DNA]</scope>
    <source>
        <strain evidence="4 5">Costa Rica</strain>
    </source>
</reference>
<accession>A0A0R3PSP1</accession>
<dbReference type="CDD" id="cd00201">
    <property type="entry name" value="WW"/>
    <property type="match status" value="1"/>
</dbReference>
<organism evidence="6">
    <name type="scientific">Angiostrongylus costaricensis</name>
    <name type="common">Nematode worm</name>
    <dbReference type="NCBI Taxonomy" id="334426"/>
    <lineage>
        <taxon>Eukaryota</taxon>
        <taxon>Metazoa</taxon>
        <taxon>Ecdysozoa</taxon>
        <taxon>Nematoda</taxon>
        <taxon>Chromadorea</taxon>
        <taxon>Rhabditida</taxon>
        <taxon>Rhabditina</taxon>
        <taxon>Rhabditomorpha</taxon>
        <taxon>Strongyloidea</taxon>
        <taxon>Metastrongylidae</taxon>
        <taxon>Angiostrongylus</taxon>
    </lineage>
</organism>
<dbReference type="PANTHER" id="PTHR13173">
    <property type="entry name" value="WW DOMAIN BINDING PROTEIN 4"/>
    <property type="match status" value="1"/>
</dbReference>
<dbReference type="OrthoDB" id="191651at2759"/>
<protein>
    <submittedName>
        <fullName evidence="6">WW domain-containing protein</fullName>
    </submittedName>
</protein>
<name>A0A0R3PSP1_ANGCS</name>
<dbReference type="PROSITE" id="PS50020">
    <property type="entry name" value="WW_DOMAIN_2"/>
    <property type="match status" value="1"/>
</dbReference>